<dbReference type="SUPFAM" id="SSF52540">
    <property type="entry name" value="P-loop containing nucleoside triphosphate hydrolases"/>
    <property type="match status" value="1"/>
</dbReference>
<keyword evidence="7" id="KW-1185">Reference proteome</keyword>
<organism evidence="6 7">
    <name type="scientific">Kocuria soli</name>
    <dbReference type="NCBI Taxonomy" id="2485125"/>
    <lineage>
        <taxon>Bacteria</taxon>
        <taxon>Bacillati</taxon>
        <taxon>Actinomycetota</taxon>
        <taxon>Actinomycetes</taxon>
        <taxon>Micrococcales</taxon>
        <taxon>Micrococcaceae</taxon>
        <taxon>Kocuria</taxon>
    </lineage>
</organism>
<name>A0A3N3ZQR6_9MICC</name>
<dbReference type="Pfam" id="PF13732">
    <property type="entry name" value="DrrA1-3_C"/>
    <property type="match status" value="1"/>
</dbReference>
<comment type="similarity">
    <text evidence="1">Belongs to the ABC transporter superfamily.</text>
</comment>
<dbReference type="Gene3D" id="3.40.50.300">
    <property type="entry name" value="P-loop containing nucleotide triphosphate hydrolases"/>
    <property type="match status" value="1"/>
</dbReference>
<dbReference type="InterPro" id="IPR025302">
    <property type="entry name" value="DrrA1/2-like_C"/>
</dbReference>
<dbReference type="InterPro" id="IPR003593">
    <property type="entry name" value="AAA+_ATPase"/>
</dbReference>
<proteinExistence type="inferred from homology"/>
<evidence type="ECO:0000256" key="2">
    <source>
        <dbReference type="ARBA" id="ARBA00022448"/>
    </source>
</evidence>
<evidence type="ECO:0000256" key="4">
    <source>
        <dbReference type="ARBA" id="ARBA00022840"/>
    </source>
</evidence>
<comment type="caution">
    <text evidence="6">The sequence shown here is derived from an EMBL/GenBank/DDBJ whole genome shotgun (WGS) entry which is preliminary data.</text>
</comment>
<gene>
    <name evidence="6" type="ORF">EDL96_11975</name>
</gene>
<dbReference type="GO" id="GO:0016887">
    <property type="term" value="F:ATP hydrolysis activity"/>
    <property type="evidence" value="ECO:0007669"/>
    <property type="project" value="InterPro"/>
</dbReference>
<evidence type="ECO:0000313" key="6">
    <source>
        <dbReference type="EMBL" id="ROZ61875.1"/>
    </source>
</evidence>
<keyword evidence="4 6" id="KW-0067">ATP-binding</keyword>
<keyword evidence="3" id="KW-0547">Nucleotide-binding</keyword>
<evidence type="ECO:0000256" key="1">
    <source>
        <dbReference type="ARBA" id="ARBA00005417"/>
    </source>
</evidence>
<protein>
    <submittedName>
        <fullName evidence="6">ATP-binding cassette domain-containing protein</fullName>
    </submittedName>
</protein>
<dbReference type="PANTHER" id="PTHR43335:SF3">
    <property type="entry name" value="ABC TRANSPORTER"/>
    <property type="match status" value="1"/>
</dbReference>
<dbReference type="AlphaFoldDB" id="A0A3N3ZQR6"/>
<sequence length="317" mass="34833">MAPGGSGGGQWRRASTTFGRPVHGHRLEVRDLTRRFGDTTVVDRVSFTVEPGHMTGFIGANGAGKTTTMRMMMGVLRTTSGEVLWDGDAITAQDRVRFGYMPEERGLYPKQGILDQLGYLGQLRGMSRQAALAEAQRLLHHFNLGDRVKDKLETLSLGNQQRVQVAAALLHQPQALVLDEPFSGLDPTAVDSMVDLLREYTARGVPVLFSSHQLDLVDRLCDAMVILHDGRVLASGTAEQLRATQPKRHRLTCSADVGWVRDVPGVSVEDLEGCSAVVTLDDDSVRSDLLRRAVDRGLLEFTDLAPSLSDIYREVTR</sequence>
<dbReference type="Pfam" id="PF00005">
    <property type="entry name" value="ABC_tran"/>
    <property type="match status" value="1"/>
</dbReference>
<keyword evidence="2" id="KW-0813">Transport</keyword>
<reference evidence="6 7" key="1">
    <citation type="submission" date="2018-10" db="EMBL/GenBank/DDBJ databases">
        <title>Kocuria sp. M5W7-7, whole genome shotgun sequence.</title>
        <authorList>
            <person name="Tuo L."/>
        </authorList>
    </citation>
    <scope>NUCLEOTIDE SEQUENCE [LARGE SCALE GENOMIC DNA]</scope>
    <source>
        <strain evidence="6 7">M5W7-7</strain>
    </source>
</reference>
<dbReference type="Proteomes" id="UP000270616">
    <property type="component" value="Unassembled WGS sequence"/>
</dbReference>
<evidence type="ECO:0000313" key="7">
    <source>
        <dbReference type="Proteomes" id="UP000270616"/>
    </source>
</evidence>
<dbReference type="InterPro" id="IPR017871">
    <property type="entry name" value="ABC_transporter-like_CS"/>
</dbReference>
<feature type="domain" description="ABC transporter" evidence="5">
    <location>
        <begin position="27"/>
        <end position="254"/>
    </location>
</feature>
<dbReference type="PROSITE" id="PS00211">
    <property type="entry name" value="ABC_TRANSPORTER_1"/>
    <property type="match status" value="1"/>
</dbReference>
<dbReference type="InterPro" id="IPR003439">
    <property type="entry name" value="ABC_transporter-like_ATP-bd"/>
</dbReference>
<evidence type="ECO:0000259" key="5">
    <source>
        <dbReference type="PROSITE" id="PS50893"/>
    </source>
</evidence>
<dbReference type="GO" id="GO:0005524">
    <property type="term" value="F:ATP binding"/>
    <property type="evidence" value="ECO:0007669"/>
    <property type="project" value="UniProtKB-KW"/>
</dbReference>
<evidence type="ECO:0000256" key="3">
    <source>
        <dbReference type="ARBA" id="ARBA00022741"/>
    </source>
</evidence>
<dbReference type="PROSITE" id="PS50893">
    <property type="entry name" value="ABC_TRANSPORTER_2"/>
    <property type="match status" value="1"/>
</dbReference>
<dbReference type="OrthoDB" id="9804819at2"/>
<dbReference type="EMBL" id="RKMF01000017">
    <property type="protein sequence ID" value="ROZ61875.1"/>
    <property type="molecule type" value="Genomic_DNA"/>
</dbReference>
<dbReference type="PANTHER" id="PTHR43335">
    <property type="entry name" value="ABC TRANSPORTER, ATP-BINDING PROTEIN"/>
    <property type="match status" value="1"/>
</dbReference>
<dbReference type="InterPro" id="IPR027417">
    <property type="entry name" value="P-loop_NTPase"/>
</dbReference>
<accession>A0A3N3ZQR6</accession>
<dbReference type="SMART" id="SM00382">
    <property type="entry name" value="AAA"/>
    <property type="match status" value="1"/>
</dbReference>